<dbReference type="EMBL" id="AAZO01005940">
    <property type="status" value="NOT_ANNOTATED_CDS"/>
    <property type="molecule type" value="Genomic_DNA"/>
</dbReference>
<dbReference type="AlphaFoldDB" id="E0VWU5"/>
<dbReference type="VEuPathDB" id="VectorBase:PHUM491190"/>
<gene>
    <name evidence="3" type="primary">8235827</name>
    <name evidence="2" type="ORF">Phum_PHUM491190</name>
</gene>
<reference evidence="2" key="2">
    <citation type="submission" date="2007-04" db="EMBL/GenBank/DDBJ databases">
        <title>The genome of the human body louse.</title>
        <authorList>
            <consortium name="The Human Body Louse Genome Consortium"/>
            <person name="Kirkness E."/>
            <person name="Walenz B."/>
            <person name="Hass B."/>
            <person name="Bruggner R."/>
            <person name="Strausberg R."/>
        </authorList>
    </citation>
    <scope>NUCLEOTIDE SEQUENCE</scope>
    <source>
        <strain evidence="2">USDA</strain>
    </source>
</reference>
<evidence type="ECO:0000313" key="3">
    <source>
        <dbReference type="EnsemblMetazoa" id="PHUM491190-PA"/>
    </source>
</evidence>
<sequence>MDQISCILGHPEGSVKPEVLLAYAVVALSVSIFVNWALAVLLFALKPFTSILMAFIRPDLARNFMQEDYLKLILEKANIFFFGFVDFVIRLGQQFHDKFH</sequence>
<dbReference type="CTD" id="8235827"/>
<dbReference type="EMBL" id="DS235824">
    <property type="protein sequence ID" value="EEB17851.1"/>
    <property type="molecule type" value="Genomic_DNA"/>
</dbReference>
<evidence type="ECO:0000313" key="4">
    <source>
        <dbReference type="Proteomes" id="UP000009046"/>
    </source>
</evidence>
<proteinExistence type="predicted"/>
<evidence type="ECO:0000256" key="1">
    <source>
        <dbReference type="SAM" id="Phobius"/>
    </source>
</evidence>
<dbReference type="EnsemblMetazoa" id="PHUM491190-RA">
    <property type="protein sequence ID" value="PHUM491190-PA"/>
    <property type="gene ID" value="PHUM491190"/>
</dbReference>
<organism>
    <name type="scientific">Pediculus humanus subsp. corporis</name>
    <name type="common">Body louse</name>
    <dbReference type="NCBI Taxonomy" id="121224"/>
    <lineage>
        <taxon>Eukaryota</taxon>
        <taxon>Metazoa</taxon>
        <taxon>Ecdysozoa</taxon>
        <taxon>Arthropoda</taxon>
        <taxon>Hexapoda</taxon>
        <taxon>Insecta</taxon>
        <taxon>Pterygota</taxon>
        <taxon>Neoptera</taxon>
        <taxon>Paraneoptera</taxon>
        <taxon>Psocodea</taxon>
        <taxon>Troctomorpha</taxon>
        <taxon>Phthiraptera</taxon>
        <taxon>Anoplura</taxon>
        <taxon>Pediculidae</taxon>
        <taxon>Pediculus</taxon>
    </lineage>
</organism>
<reference evidence="2" key="1">
    <citation type="submission" date="2007-04" db="EMBL/GenBank/DDBJ databases">
        <title>Annotation of Pediculus humanus corporis strain USDA.</title>
        <authorList>
            <person name="Kirkness E."/>
            <person name="Hannick L."/>
            <person name="Hass B."/>
            <person name="Bruggner R."/>
            <person name="Lawson D."/>
            <person name="Bidwell S."/>
            <person name="Joardar V."/>
            <person name="Caler E."/>
            <person name="Walenz B."/>
            <person name="Inman J."/>
            <person name="Schobel S."/>
            <person name="Galinsky K."/>
            <person name="Amedeo P."/>
            <person name="Strausberg R."/>
        </authorList>
    </citation>
    <scope>NUCLEOTIDE SEQUENCE</scope>
    <source>
        <strain evidence="2">USDA</strain>
    </source>
</reference>
<feature type="transmembrane region" description="Helical" evidence="1">
    <location>
        <begin position="20"/>
        <end position="45"/>
    </location>
</feature>
<accession>E0VWU5</accession>
<keyword evidence="4" id="KW-1185">Reference proteome</keyword>
<dbReference type="Proteomes" id="UP000009046">
    <property type="component" value="Unassembled WGS sequence"/>
</dbReference>
<reference evidence="3" key="3">
    <citation type="submission" date="2020-05" db="UniProtKB">
        <authorList>
            <consortium name="EnsemblMetazoa"/>
        </authorList>
    </citation>
    <scope>IDENTIFICATION</scope>
    <source>
        <strain evidence="3">USDA</strain>
    </source>
</reference>
<dbReference type="KEGG" id="phu:Phum_PHUM491190"/>
<keyword evidence="1" id="KW-0812">Transmembrane</keyword>
<evidence type="ECO:0000313" key="2">
    <source>
        <dbReference type="EMBL" id="EEB17851.1"/>
    </source>
</evidence>
<name>E0VWU5_PEDHC</name>
<keyword evidence="1" id="KW-0472">Membrane</keyword>
<protein>
    <submittedName>
        <fullName evidence="2 3">Uncharacterized protein</fullName>
    </submittedName>
</protein>
<dbReference type="InParanoid" id="E0VWU5"/>
<dbReference type="RefSeq" id="XP_002430589.1">
    <property type="nucleotide sequence ID" value="XM_002430544.1"/>
</dbReference>
<dbReference type="HOGENOM" id="CLU_2309330_0_0_1"/>
<keyword evidence="1" id="KW-1133">Transmembrane helix</keyword>
<dbReference type="GeneID" id="8235827"/>